<feature type="region of interest" description="Disordered" evidence="1">
    <location>
        <begin position="41"/>
        <end position="65"/>
    </location>
</feature>
<reference evidence="3" key="1">
    <citation type="journal article" date="2020" name="Stud. Mycol.">
        <title>101 Dothideomycetes genomes: a test case for predicting lifestyles and emergence of pathogens.</title>
        <authorList>
            <person name="Haridas S."/>
            <person name="Albert R."/>
            <person name="Binder M."/>
            <person name="Bloem J."/>
            <person name="Labutti K."/>
            <person name="Salamov A."/>
            <person name="Andreopoulos B."/>
            <person name="Baker S."/>
            <person name="Barry K."/>
            <person name="Bills G."/>
            <person name="Bluhm B."/>
            <person name="Cannon C."/>
            <person name="Castanera R."/>
            <person name="Culley D."/>
            <person name="Daum C."/>
            <person name="Ezra D."/>
            <person name="Gonzalez J."/>
            <person name="Henrissat B."/>
            <person name="Kuo A."/>
            <person name="Liang C."/>
            <person name="Lipzen A."/>
            <person name="Lutzoni F."/>
            <person name="Magnuson J."/>
            <person name="Mondo S."/>
            <person name="Nolan M."/>
            <person name="Ohm R."/>
            <person name="Pangilinan J."/>
            <person name="Park H.-J."/>
            <person name="Ramirez L."/>
            <person name="Alfaro M."/>
            <person name="Sun H."/>
            <person name="Tritt A."/>
            <person name="Yoshinaga Y."/>
            <person name="Zwiers L.-H."/>
            <person name="Turgeon B."/>
            <person name="Goodwin S."/>
            <person name="Spatafora J."/>
            <person name="Crous P."/>
            <person name="Grigoriev I."/>
        </authorList>
    </citation>
    <scope>NUCLEOTIDE SEQUENCE</scope>
    <source>
        <strain evidence="3">CBS 279.74</strain>
    </source>
</reference>
<accession>A0A6G1K512</accession>
<dbReference type="Proteomes" id="UP000799428">
    <property type="component" value="Unassembled WGS sequence"/>
</dbReference>
<evidence type="ECO:0000256" key="1">
    <source>
        <dbReference type="SAM" id="MobiDB-lite"/>
    </source>
</evidence>
<dbReference type="AlphaFoldDB" id="A0A6G1K512"/>
<keyword evidence="2" id="KW-0472">Membrane</keyword>
<evidence type="ECO:0000313" key="4">
    <source>
        <dbReference type="Proteomes" id="UP000799428"/>
    </source>
</evidence>
<name>A0A6G1K512_9PLEO</name>
<protein>
    <submittedName>
        <fullName evidence="3">Uncharacterized protein</fullName>
    </submittedName>
</protein>
<feature type="transmembrane region" description="Helical" evidence="2">
    <location>
        <begin position="12"/>
        <end position="33"/>
    </location>
</feature>
<organism evidence="3 4">
    <name type="scientific">Pleomassaria siparia CBS 279.74</name>
    <dbReference type="NCBI Taxonomy" id="1314801"/>
    <lineage>
        <taxon>Eukaryota</taxon>
        <taxon>Fungi</taxon>
        <taxon>Dikarya</taxon>
        <taxon>Ascomycota</taxon>
        <taxon>Pezizomycotina</taxon>
        <taxon>Dothideomycetes</taxon>
        <taxon>Pleosporomycetidae</taxon>
        <taxon>Pleosporales</taxon>
        <taxon>Pleomassariaceae</taxon>
        <taxon>Pleomassaria</taxon>
    </lineage>
</organism>
<evidence type="ECO:0000313" key="3">
    <source>
        <dbReference type="EMBL" id="KAF2707898.1"/>
    </source>
</evidence>
<keyword evidence="2" id="KW-0812">Transmembrane</keyword>
<gene>
    <name evidence="3" type="ORF">K504DRAFT_46422</name>
</gene>
<dbReference type="EMBL" id="MU005773">
    <property type="protein sequence ID" value="KAF2707898.1"/>
    <property type="molecule type" value="Genomic_DNA"/>
</dbReference>
<sequence>MADFWHSGEGLRLLVTKGIKVIIIDVMMVAIIFRCNPIPFISSRTTDTPRPKAPAPAPAPASHAR</sequence>
<keyword evidence="2" id="KW-1133">Transmembrane helix</keyword>
<evidence type="ECO:0000256" key="2">
    <source>
        <dbReference type="SAM" id="Phobius"/>
    </source>
</evidence>
<proteinExistence type="predicted"/>
<keyword evidence="4" id="KW-1185">Reference proteome</keyword>